<sequence>MSAPMPAAAADWIYRVVLTDTYRDSCTIEGNPRTIVDCRCHAGQCGHCDAGRHHLCRTRRDGPLIACETYIVNHRGGARTDVWLAGRPCRWMCSCDCPPPEPEVRPALFDAVPVGVKRYGQPETRRHRELFGQLGLFDVAGGAR</sequence>
<proteinExistence type="predicted"/>
<evidence type="ECO:0000313" key="2">
    <source>
        <dbReference type="EMBL" id="MBB4755320.1"/>
    </source>
</evidence>
<organism evidence="2 3">
    <name type="scientific">Actinoplanes lobatus</name>
    <dbReference type="NCBI Taxonomy" id="113568"/>
    <lineage>
        <taxon>Bacteria</taxon>
        <taxon>Bacillati</taxon>
        <taxon>Actinomycetota</taxon>
        <taxon>Actinomycetes</taxon>
        <taxon>Micromonosporales</taxon>
        <taxon>Micromonosporaceae</taxon>
        <taxon>Actinoplanes</taxon>
    </lineage>
</organism>
<dbReference type="InterPro" id="IPR046215">
    <property type="entry name" value="DUF6248"/>
</dbReference>
<evidence type="ECO:0000313" key="1">
    <source>
        <dbReference type="EMBL" id="GIE46183.1"/>
    </source>
</evidence>
<reference evidence="1 4" key="2">
    <citation type="submission" date="2021-01" db="EMBL/GenBank/DDBJ databases">
        <title>Whole genome shotgun sequence of Actinoplanes lobatus NBRC 12513.</title>
        <authorList>
            <person name="Komaki H."/>
            <person name="Tamura T."/>
        </authorList>
    </citation>
    <scope>NUCLEOTIDE SEQUENCE [LARGE SCALE GENOMIC DNA]</scope>
    <source>
        <strain evidence="1 4">NBRC 12513</strain>
    </source>
</reference>
<keyword evidence="4" id="KW-1185">Reference proteome</keyword>
<dbReference type="EMBL" id="JACHNC010000002">
    <property type="protein sequence ID" value="MBB4755320.1"/>
    <property type="molecule type" value="Genomic_DNA"/>
</dbReference>
<comment type="caution">
    <text evidence="2">The sequence shown here is derived from an EMBL/GenBank/DDBJ whole genome shotgun (WGS) entry which is preliminary data.</text>
</comment>
<dbReference type="EMBL" id="BOMP01000192">
    <property type="protein sequence ID" value="GIE46183.1"/>
    <property type="molecule type" value="Genomic_DNA"/>
</dbReference>
<dbReference type="Proteomes" id="UP000631312">
    <property type="component" value="Unassembled WGS sequence"/>
</dbReference>
<dbReference type="Pfam" id="PF19761">
    <property type="entry name" value="DUF6248"/>
    <property type="match status" value="1"/>
</dbReference>
<name>A0A7W7HRJ1_9ACTN</name>
<dbReference type="AlphaFoldDB" id="A0A7W7HRJ1"/>
<reference evidence="2 3" key="1">
    <citation type="submission" date="2020-08" db="EMBL/GenBank/DDBJ databases">
        <title>Sequencing the genomes of 1000 actinobacteria strains.</title>
        <authorList>
            <person name="Klenk H.-P."/>
        </authorList>
    </citation>
    <scope>NUCLEOTIDE SEQUENCE [LARGE SCALE GENOMIC DNA]</scope>
    <source>
        <strain evidence="2 3">DSM 43150</strain>
    </source>
</reference>
<dbReference type="RefSeq" id="WP_188127625.1">
    <property type="nucleotide sequence ID" value="NZ_BOMP01000192.1"/>
</dbReference>
<gene>
    <name evidence="1" type="ORF">Alo02nite_90810</name>
    <name evidence="2" type="ORF">BJ964_009591</name>
</gene>
<protein>
    <submittedName>
        <fullName evidence="2">Uncharacterized protein</fullName>
    </submittedName>
</protein>
<evidence type="ECO:0000313" key="3">
    <source>
        <dbReference type="Proteomes" id="UP000590511"/>
    </source>
</evidence>
<accession>A0A7W7HRJ1</accession>
<dbReference type="Proteomes" id="UP000590511">
    <property type="component" value="Unassembled WGS sequence"/>
</dbReference>
<evidence type="ECO:0000313" key="4">
    <source>
        <dbReference type="Proteomes" id="UP000631312"/>
    </source>
</evidence>